<dbReference type="Gene3D" id="1.25.40.10">
    <property type="entry name" value="Tetratricopeptide repeat domain"/>
    <property type="match status" value="1"/>
</dbReference>
<organism evidence="1 2">
    <name type="scientific">Streptomyces zinciresistens K42</name>
    <dbReference type="NCBI Taxonomy" id="700597"/>
    <lineage>
        <taxon>Bacteria</taxon>
        <taxon>Bacillati</taxon>
        <taxon>Actinomycetota</taxon>
        <taxon>Actinomycetes</taxon>
        <taxon>Kitasatosporales</taxon>
        <taxon>Streptomycetaceae</taxon>
        <taxon>Streptomyces</taxon>
    </lineage>
</organism>
<evidence type="ECO:0008006" key="3">
    <source>
        <dbReference type="Google" id="ProtNLM"/>
    </source>
</evidence>
<accession>G2G3S2</accession>
<name>G2G3S2_9ACTN</name>
<dbReference type="PATRIC" id="fig|700597.3.peg.113"/>
<dbReference type="SUPFAM" id="SSF48452">
    <property type="entry name" value="TPR-like"/>
    <property type="match status" value="1"/>
</dbReference>
<dbReference type="RefSeq" id="WP_007490538.1">
    <property type="nucleotide sequence ID" value="NZ_AGBF01000001.1"/>
</dbReference>
<evidence type="ECO:0000313" key="1">
    <source>
        <dbReference type="EMBL" id="EGX61818.1"/>
    </source>
</evidence>
<dbReference type="AlphaFoldDB" id="G2G3S2"/>
<proteinExistence type="predicted"/>
<comment type="caution">
    <text evidence="1">The sequence shown here is derived from an EMBL/GenBank/DDBJ whole genome shotgun (WGS) entry which is preliminary data.</text>
</comment>
<reference evidence="1 2" key="1">
    <citation type="submission" date="2011-08" db="EMBL/GenBank/DDBJ databases">
        <authorList>
            <person name="Lin Y."/>
            <person name="Hao X."/>
            <person name="Johnstone L."/>
            <person name="Miller S.J."/>
            <person name="Wei G."/>
            <person name="Rensing C."/>
        </authorList>
    </citation>
    <scope>NUCLEOTIDE SEQUENCE [LARGE SCALE GENOMIC DNA]</scope>
    <source>
        <strain evidence="1 2">K42</strain>
    </source>
</reference>
<dbReference type="InterPro" id="IPR011990">
    <property type="entry name" value="TPR-like_helical_dom_sf"/>
</dbReference>
<sequence length="321" mass="34956">MTPGAASADTARAYTHHATLTQLDPTGLAELENTVDRLGTTYSSKPPRELWPMAARQRHHVFTLQHEHRHSLREARELARHAGMLSVILAWIAHDLGQGDLVQAYCDDAWTQSEQSGVLEVGAWAEDVRSTHALYDNRPLDALVAATRGMAVAPRNGNAAIRLSAQVARAYARLGKADDFEQAAVRAHNHQQRLPLHGAGLFAVDAVRITSYDASSYVWLGHAPRARAAAEEAIGHYRAFPGPFQAPTRLAIAQLDLAQAHSALGEPDAAIAMAREALASGRLVDSVRGRAQQLDRTLQRRYPQHSAVAEFGEELHVLLAA</sequence>
<protein>
    <recommendedName>
        <fullName evidence="3">XRE family transcriptional regulator</fullName>
    </recommendedName>
</protein>
<evidence type="ECO:0000313" key="2">
    <source>
        <dbReference type="Proteomes" id="UP000004217"/>
    </source>
</evidence>
<keyword evidence="2" id="KW-1185">Reference proteome</keyword>
<dbReference type="Proteomes" id="UP000004217">
    <property type="component" value="Unassembled WGS sequence"/>
</dbReference>
<dbReference type="OrthoDB" id="3213425at2"/>
<dbReference type="EMBL" id="AGBF01000001">
    <property type="protein sequence ID" value="EGX61818.1"/>
    <property type="molecule type" value="Genomic_DNA"/>
</dbReference>
<gene>
    <name evidence="1" type="ORF">SZN_00615</name>
</gene>